<dbReference type="AlphaFoldDB" id="A0AAN6TWW0"/>
<evidence type="ECO:0000259" key="2">
    <source>
        <dbReference type="Pfam" id="PF14021"/>
    </source>
</evidence>
<reference evidence="3" key="1">
    <citation type="journal article" date="2023" name="Mol. Phylogenet. Evol.">
        <title>Genome-scale phylogeny and comparative genomics of the fungal order Sordariales.</title>
        <authorList>
            <person name="Hensen N."/>
            <person name="Bonometti L."/>
            <person name="Westerberg I."/>
            <person name="Brannstrom I.O."/>
            <person name="Guillou S."/>
            <person name="Cros-Aarteil S."/>
            <person name="Calhoun S."/>
            <person name="Haridas S."/>
            <person name="Kuo A."/>
            <person name="Mondo S."/>
            <person name="Pangilinan J."/>
            <person name="Riley R."/>
            <person name="LaButti K."/>
            <person name="Andreopoulos B."/>
            <person name="Lipzen A."/>
            <person name="Chen C."/>
            <person name="Yan M."/>
            <person name="Daum C."/>
            <person name="Ng V."/>
            <person name="Clum A."/>
            <person name="Steindorff A."/>
            <person name="Ohm R.A."/>
            <person name="Martin F."/>
            <person name="Silar P."/>
            <person name="Natvig D.O."/>
            <person name="Lalanne C."/>
            <person name="Gautier V."/>
            <person name="Ament-Velasquez S.L."/>
            <person name="Kruys A."/>
            <person name="Hutchinson M.I."/>
            <person name="Powell A.J."/>
            <person name="Barry K."/>
            <person name="Miller A.N."/>
            <person name="Grigoriev I.V."/>
            <person name="Debuchy R."/>
            <person name="Gladieux P."/>
            <person name="Hiltunen Thoren M."/>
            <person name="Johannesson H."/>
        </authorList>
    </citation>
    <scope>NUCLEOTIDE SEQUENCE</scope>
    <source>
        <strain evidence="3">CBS 731.68</strain>
    </source>
</reference>
<gene>
    <name evidence="3" type="ORF">N657DRAFT_647863</name>
</gene>
<comment type="caution">
    <text evidence="3">The sequence shown here is derived from an EMBL/GenBank/DDBJ whole genome shotgun (WGS) entry which is preliminary data.</text>
</comment>
<dbReference type="InterPro" id="IPR025331">
    <property type="entry name" value="TNT"/>
</dbReference>
<evidence type="ECO:0000313" key="4">
    <source>
        <dbReference type="Proteomes" id="UP001302602"/>
    </source>
</evidence>
<proteinExistence type="predicted"/>
<dbReference type="PANTHER" id="PTHR42059">
    <property type="entry name" value="TNT DOMAIN-CONTAINING PROTEIN"/>
    <property type="match status" value="1"/>
</dbReference>
<sequence length="235" mass="25632">MHLSSLLPALLTLLTLPLPTTAAPTTSCGRRNTARYCEGTNYTASLLQTYLCGDSRLGPTRLPHHSDDLPVSPVLAAALYGYDRFGGLCPGEFLGQWFDDEAGWWRYPPQNGFLLTTPDEGPVAEGPRPIQGNVTLAEETLIDRFGSEWGSYVTPAGATYAARALPPSNLVGNEVEYPYNYHVYSVVKPLVVLAGPIAPWFGQPGAGVQYMLYQNVKTLIEEGFLRREDPSVLLA</sequence>
<feature type="signal peptide" evidence="1">
    <location>
        <begin position="1"/>
        <end position="22"/>
    </location>
</feature>
<keyword evidence="4" id="KW-1185">Reference proteome</keyword>
<evidence type="ECO:0000256" key="1">
    <source>
        <dbReference type="SAM" id="SignalP"/>
    </source>
</evidence>
<dbReference type="GeneID" id="87830176"/>
<dbReference type="GO" id="GO:0050135">
    <property type="term" value="F:NADP+ nucleosidase activity"/>
    <property type="evidence" value="ECO:0007669"/>
    <property type="project" value="InterPro"/>
</dbReference>
<evidence type="ECO:0000313" key="3">
    <source>
        <dbReference type="EMBL" id="KAK4121675.1"/>
    </source>
</evidence>
<dbReference type="InterPro" id="IPR053024">
    <property type="entry name" value="Fungal_surface_NADase"/>
</dbReference>
<dbReference type="PANTHER" id="PTHR42059:SF1">
    <property type="entry name" value="TNT DOMAIN-CONTAINING PROTEIN"/>
    <property type="match status" value="1"/>
</dbReference>
<keyword evidence="1" id="KW-0732">Signal</keyword>
<reference evidence="3" key="2">
    <citation type="submission" date="2023-05" db="EMBL/GenBank/DDBJ databases">
        <authorList>
            <consortium name="Lawrence Berkeley National Laboratory"/>
            <person name="Steindorff A."/>
            <person name="Hensen N."/>
            <person name="Bonometti L."/>
            <person name="Westerberg I."/>
            <person name="Brannstrom I.O."/>
            <person name="Guillou S."/>
            <person name="Cros-Aarteil S."/>
            <person name="Calhoun S."/>
            <person name="Haridas S."/>
            <person name="Kuo A."/>
            <person name="Mondo S."/>
            <person name="Pangilinan J."/>
            <person name="Riley R."/>
            <person name="Labutti K."/>
            <person name="Andreopoulos B."/>
            <person name="Lipzen A."/>
            <person name="Chen C."/>
            <person name="Yanf M."/>
            <person name="Daum C."/>
            <person name="Ng V."/>
            <person name="Clum A."/>
            <person name="Ohm R."/>
            <person name="Martin F."/>
            <person name="Silar P."/>
            <person name="Natvig D."/>
            <person name="Lalanne C."/>
            <person name="Gautier V."/>
            <person name="Ament-Velasquez S.L."/>
            <person name="Kruys A."/>
            <person name="Hutchinson M.I."/>
            <person name="Powell A.J."/>
            <person name="Barry K."/>
            <person name="Miller A.N."/>
            <person name="Grigoriev I.V."/>
            <person name="Debuchy R."/>
            <person name="Gladieux P."/>
            <person name="Thoren M.H."/>
            <person name="Johannesson H."/>
        </authorList>
    </citation>
    <scope>NUCLEOTIDE SEQUENCE</scope>
    <source>
        <strain evidence="3">CBS 731.68</strain>
    </source>
</reference>
<accession>A0AAN6TWW0</accession>
<protein>
    <recommendedName>
        <fullName evidence="2">TNT domain-containing protein</fullName>
    </recommendedName>
</protein>
<dbReference type="Pfam" id="PF14021">
    <property type="entry name" value="TNT"/>
    <property type="match status" value="1"/>
</dbReference>
<feature type="chain" id="PRO_5042863883" description="TNT domain-containing protein" evidence="1">
    <location>
        <begin position="23"/>
        <end position="235"/>
    </location>
</feature>
<dbReference type="Proteomes" id="UP001302602">
    <property type="component" value="Unassembled WGS sequence"/>
</dbReference>
<dbReference type="RefSeq" id="XP_062645446.1">
    <property type="nucleotide sequence ID" value="XM_062793407.1"/>
</dbReference>
<feature type="domain" description="TNT" evidence="2">
    <location>
        <begin position="135"/>
        <end position="227"/>
    </location>
</feature>
<organism evidence="3 4">
    <name type="scientific">Parathielavia appendiculata</name>
    <dbReference type="NCBI Taxonomy" id="2587402"/>
    <lineage>
        <taxon>Eukaryota</taxon>
        <taxon>Fungi</taxon>
        <taxon>Dikarya</taxon>
        <taxon>Ascomycota</taxon>
        <taxon>Pezizomycotina</taxon>
        <taxon>Sordariomycetes</taxon>
        <taxon>Sordariomycetidae</taxon>
        <taxon>Sordariales</taxon>
        <taxon>Chaetomiaceae</taxon>
        <taxon>Parathielavia</taxon>
    </lineage>
</organism>
<name>A0AAN6TWW0_9PEZI</name>
<dbReference type="EMBL" id="MU853233">
    <property type="protein sequence ID" value="KAK4121675.1"/>
    <property type="molecule type" value="Genomic_DNA"/>
</dbReference>